<evidence type="ECO:0000256" key="2">
    <source>
        <dbReference type="ARBA" id="ARBA00022617"/>
    </source>
</evidence>
<evidence type="ECO:0000256" key="6">
    <source>
        <dbReference type="PIRSR" id="PIRSR602401-1"/>
    </source>
</evidence>
<keyword evidence="3 6" id="KW-0479">Metal-binding</keyword>
<evidence type="ECO:0000313" key="8">
    <source>
        <dbReference type="Proteomes" id="UP000262969"/>
    </source>
</evidence>
<evidence type="ECO:0000256" key="4">
    <source>
        <dbReference type="ARBA" id="ARBA00023002"/>
    </source>
</evidence>
<evidence type="ECO:0000256" key="3">
    <source>
        <dbReference type="ARBA" id="ARBA00022723"/>
    </source>
</evidence>
<name>A0A3D2XAL7_9FIRM</name>
<dbReference type="InterPro" id="IPR036396">
    <property type="entry name" value="Cyt_P450_sf"/>
</dbReference>
<dbReference type="Gene3D" id="1.10.630.10">
    <property type="entry name" value="Cytochrome P450"/>
    <property type="match status" value="1"/>
</dbReference>
<gene>
    <name evidence="7" type="ORF">DHW61_17530</name>
</gene>
<accession>A0A3D2XAL7</accession>
<dbReference type="AlphaFoldDB" id="A0A3D2XAL7"/>
<reference evidence="7 8" key="1">
    <citation type="journal article" date="2018" name="Nat. Biotechnol.">
        <title>A standardized bacterial taxonomy based on genome phylogeny substantially revises the tree of life.</title>
        <authorList>
            <person name="Parks D.H."/>
            <person name="Chuvochina M."/>
            <person name="Waite D.W."/>
            <person name="Rinke C."/>
            <person name="Skarshewski A."/>
            <person name="Chaumeil P.A."/>
            <person name="Hugenholtz P."/>
        </authorList>
    </citation>
    <scope>NUCLEOTIDE SEQUENCE [LARGE SCALE GENOMIC DNA]</scope>
    <source>
        <strain evidence="7">UBA11728</strain>
    </source>
</reference>
<evidence type="ECO:0000256" key="5">
    <source>
        <dbReference type="ARBA" id="ARBA00023004"/>
    </source>
</evidence>
<dbReference type="InterPro" id="IPR050705">
    <property type="entry name" value="Cytochrome_P450_3A"/>
</dbReference>
<feature type="binding site" description="axial binding residue" evidence="6">
    <location>
        <position position="365"/>
    </location>
    <ligand>
        <name>heme</name>
        <dbReference type="ChEBI" id="CHEBI:30413"/>
    </ligand>
    <ligandPart>
        <name>Fe</name>
        <dbReference type="ChEBI" id="CHEBI:18248"/>
    </ligandPart>
</feature>
<dbReference type="CDD" id="cd11067">
    <property type="entry name" value="CYP152"/>
    <property type="match status" value="1"/>
</dbReference>
<dbReference type="Proteomes" id="UP000262969">
    <property type="component" value="Unassembled WGS sequence"/>
</dbReference>
<proteinExistence type="inferred from homology"/>
<evidence type="ECO:0000256" key="1">
    <source>
        <dbReference type="ARBA" id="ARBA00010617"/>
    </source>
</evidence>
<dbReference type="PANTHER" id="PTHR24302">
    <property type="entry name" value="CYTOCHROME P450 FAMILY 3"/>
    <property type="match status" value="1"/>
</dbReference>
<organism evidence="7 8">
    <name type="scientific">Lachnoclostridium phytofermentans</name>
    <dbReference type="NCBI Taxonomy" id="66219"/>
    <lineage>
        <taxon>Bacteria</taxon>
        <taxon>Bacillati</taxon>
        <taxon>Bacillota</taxon>
        <taxon>Clostridia</taxon>
        <taxon>Lachnospirales</taxon>
        <taxon>Lachnospiraceae</taxon>
    </lineage>
</organism>
<keyword evidence="4" id="KW-0560">Oxidoreductase</keyword>
<dbReference type="GO" id="GO:0005506">
    <property type="term" value="F:iron ion binding"/>
    <property type="evidence" value="ECO:0007669"/>
    <property type="project" value="InterPro"/>
</dbReference>
<dbReference type="InterPro" id="IPR002401">
    <property type="entry name" value="Cyt_P450_E_grp-I"/>
</dbReference>
<dbReference type="Pfam" id="PF00067">
    <property type="entry name" value="p450"/>
    <property type="match status" value="1"/>
</dbReference>
<dbReference type="GO" id="GO:0020037">
    <property type="term" value="F:heme binding"/>
    <property type="evidence" value="ECO:0007669"/>
    <property type="project" value="InterPro"/>
</dbReference>
<keyword evidence="5 6" id="KW-0408">Iron</keyword>
<dbReference type="PRINTS" id="PR00463">
    <property type="entry name" value="EP450I"/>
</dbReference>
<protein>
    <submittedName>
        <fullName evidence="7">Cytochrome P450</fullName>
    </submittedName>
</protein>
<evidence type="ECO:0000313" key="7">
    <source>
        <dbReference type="EMBL" id="HCL04179.1"/>
    </source>
</evidence>
<comment type="caution">
    <text evidence="7">The sequence shown here is derived from an EMBL/GenBank/DDBJ whole genome shotgun (WGS) entry which is preliminary data.</text>
</comment>
<keyword evidence="2 6" id="KW-0349">Heme</keyword>
<comment type="similarity">
    <text evidence="1">Belongs to the cytochrome P450 family.</text>
</comment>
<dbReference type="GO" id="GO:0016705">
    <property type="term" value="F:oxidoreductase activity, acting on paired donors, with incorporation or reduction of molecular oxygen"/>
    <property type="evidence" value="ECO:0007669"/>
    <property type="project" value="InterPro"/>
</dbReference>
<dbReference type="GO" id="GO:0004497">
    <property type="term" value="F:monooxygenase activity"/>
    <property type="evidence" value="ECO:0007669"/>
    <property type="project" value="InterPro"/>
</dbReference>
<dbReference type="InterPro" id="IPR001128">
    <property type="entry name" value="Cyt_P450"/>
</dbReference>
<dbReference type="SUPFAM" id="SSF48264">
    <property type="entry name" value="Cytochrome P450"/>
    <property type="match status" value="1"/>
</dbReference>
<dbReference type="PANTHER" id="PTHR24302:SF15">
    <property type="entry name" value="FATTY-ACID PEROXYGENASE"/>
    <property type="match status" value="1"/>
</dbReference>
<sequence>MIVKKQIPRDKCIDNTLTLLKEGYLFIQNRTERYSSDVFETRILGKKSICISGKEAAKLFYNAILMKKKGALPKRIQKTLFGVNAIQTMDGRRHLHRKKLFMTIMNQEEQDRLSKITTEKWQEAISRWEGASQVVLYDEVNRILCQSVCEWAGVPLPASEVNCRTKDFSTMVNTFSAIGPEYWKGKKARKRTEKWIRGIIESTRSGKLRPGRNSALYQVAYYKDLDGKLLDTQMAAVELINVLRPVVAISTFITFTAYALYEHREYFKILRSSDENMREMFVQEVRRYYPFTPFLGAITRKNFMWKGYNFKKGTLVILDVYGINHDARIWENPYKFSPERFSEKREHLFDFIPQGGGDPSKGHRCPGEGITIDLMKVSLDFLVNKLEFKIPAQKLRYSLVKIPSLPESGFIMRNIKTRTSI</sequence>
<dbReference type="EMBL" id="DPVV01000572">
    <property type="protein sequence ID" value="HCL04179.1"/>
    <property type="molecule type" value="Genomic_DNA"/>
</dbReference>
<comment type="cofactor">
    <cofactor evidence="6">
        <name>heme</name>
        <dbReference type="ChEBI" id="CHEBI:30413"/>
    </cofactor>
</comment>